<feature type="transmembrane region" description="Helical" evidence="1">
    <location>
        <begin position="217"/>
        <end position="234"/>
    </location>
</feature>
<evidence type="ECO:0000313" key="2">
    <source>
        <dbReference type="EMBL" id="PKZ83076.1"/>
    </source>
</evidence>
<evidence type="ECO:0000313" key="3">
    <source>
        <dbReference type="Proteomes" id="UP000234847"/>
    </source>
</evidence>
<feature type="transmembrane region" description="Helical" evidence="1">
    <location>
        <begin position="141"/>
        <end position="161"/>
    </location>
</feature>
<accession>A0AAP3ADM1</accession>
<feature type="transmembrane region" description="Helical" evidence="1">
    <location>
        <begin position="173"/>
        <end position="197"/>
    </location>
</feature>
<feature type="transmembrane region" description="Helical" evidence="1">
    <location>
        <begin position="69"/>
        <end position="89"/>
    </location>
</feature>
<dbReference type="GO" id="GO:0022857">
    <property type="term" value="F:transmembrane transporter activity"/>
    <property type="evidence" value="ECO:0007669"/>
    <property type="project" value="UniProtKB-UniRule"/>
</dbReference>
<evidence type="ECO:0000256" key="1">
    <source>
        <dbReference type="HAMAP-Rule" id="MF_02088"/>
    </source>
</evidence>
<dbReference type="GO" id="GO:0005886">
    <property type="term" value="C:plasma membrane"/>
    <property type="evidence" value="ECO:0007669"/>
    <property type="project" value="UniProtKB-SubCell"/>
</dbReference>
<keyword evidence="1" id="KW-0472">Membrane</keyword>
<organism evidence="2 3">
    <name type="scientific">Micrococcus luteus</name>
    <name type="common">Micrococcus lysodeikticus</name>
    <dbReference type="NCBI Taxonomy" id="1270"/>
    <lineage>
        <taxon>Bacteria</taxon>
        <taxon>Bacillati</taxon>
        <taxon>Actinomycetota</taxon>
        <taxon>Actinomycetes</taxon>
        <taxon>Micrococcales</taxon>
        <taxon>Micrococcaceae</taxon>
        <taxon>Micrococcus</taxon>
    </lineage>
</organism>
<feature type="transmembrane region" description="Helical" evidence="1">
    <location>
        <begin position="29"/>
        <end position="49"/>
    </location>
</feature>
<dbReference type="PANTHER" id="PTHR34300:SF2">
    <property type="entry name" value="QUEUOSINE PRECURSOR TRANSPORTER-RELATED"/>
    <property type="match status" value="1"/>
</dbReference>
<name>A0AAP3ADM1_MICLU</name>
<dbReference type="EMBL" id="PKJT01000002">
    <property type="protein sequence ID" value="PKZ83076.1"/>
    <property type="molecule type" value="Genomic_DNA"/>
</dbReference>
<sequence>MNTTTHAPSPDRPASGQGTPAYARVPASYYDIFVGVFIALLILSGVTAAKLFYGPTVPVISDLFYDGGPLIFDGGAFLFPFAYIVGDILAEVYGWRRARRAIVLGFAMLVLAALTYTVVSWTTPVEGFEVWDQALAPMLRITVAGFVAFLVGSLLNASIVVRLKERMKERHVAFRLILSTVVGQFFDTLIFCTIAYAGTISLLELANYTVTGFAYKTLVEILIVPVTLLVIRALKRREPTYRAPGFEIHRDDDPALAPAASR</sequence>
<dbReference type="InterPro" id="IPR003744">
    <property type="entry name" value="YhhQ"/>
</dbReference>
<keyword evidence="1" id="KW-1003">Cell membrane</keyword>
<dbReference type="Proteomes" id="UP000234847">
    <property type="component" value="Unassembled WGS sequence"/>
</dbReference>
<dbReference type="AlphaFoldDB" id="A0AAP3ADM1"/>
<reference evidence="2 3" key="1">
    <citation type="submission" date="2017-12" db="EMBL/GenBank/DDBJ databases">
        <title>Phylogenetic diversity of female urinary microbiome.</title>
        <authorList>
            <person name="Thomas-White K."/>
            <person name="Wolfe A.J."/>
        </authorList>
    </citation>
    <scope>NUCLEOTIDE SEQUENCE [LARGE SCALE GENOMIC DNA]</scope>
    <source>
        <strain evidence="2 3">UMB0038</strain>
    </source>
</reference>
<keyword evidence="1" id="KW-1133">Transmembrane helix</keyword>
<comment type="subcellular location">
    <subcellularLocation>
        <location evidence="1">Cell membrane</location>
        <topology evidence="1">Multi-pass membrane protein</topology>
    </subcellularLocation>
</comment>
<feature type="transmembrane region" description="Helical" evidence="1">
    <location>
        <begin position="101"/>
        <end position="121"/>
    </location>
</feature>
<gene>
    <name evidence="2" type="ORF">CYJ95_04090</name>
</gene>
<comment type="similarity">
    <text evidence="1">Belongs to the vitamin uptake transporter (VUT/ECF) (TC 2.A.88) family. Q precursor transporter subfamily.</text>
</comment>
<dbReference type="RefSeq" id="WP_036314436.1">
    <property type="nucleotide sequence ID" value="NZ_CP033200.1"/>
</dbReference>
<dbReference type="HAMAP" id="MF_02088">
    <property type="entry name" value="Q_prec_transport"/>
    <property type="match status" value="1"/>
</dbReference>
<comment type="caution">
    <text evidence="2">The sequence shown here is derived from an EMBL/GenBank/DDBJ whole genome shotgun (WGS) entry which is preliminary data.</text>
</comment>
<dbReference type="PANTHER" id="PTHR34300">
    <property type="entry name" value="QUEUOSINE PRECURSOR TRANSPORTER-RELATED"/>
    <property type="match status" value="1"/>
</dbReference>
<dbReference type="NCBIfam" id="TIGR00697">
    <property type="entry name" value="queuosine precursor transporter"/>
    <property type="match status" value="1"/>
</dbReference>
<keyword evidence="1" id="KW-0812">Transmembrane</keyword>
<proteinExistence type="inferred from homology"/>
<keyword evidence="1" id="KW-0813">Transport</keyword>
<protein>
    <recommendedName>
        <fullName evidence="1">Probable queuosine precursor transporter</fullName>
        <shortName evidence="1">Q precursor transporter</shortName>
    </recommendedName>
</protein>
<comment type="function">
    <text evidence="1">Involved in the import of queuosine (Q) precursors, required for Q precursor salvage.</text>
</comment>
<dbReference type="Pfam" id="PF02592">
    <property type="entry name" value="Vut_1"/>
    <property type="match status" value="1"/>
</dbReference>